<accession>A0A0U1E091</accession>
<proteinExistence type="predicted"/>
<dbReference type="InterPro" id="IPR011053">
    <property type="entry name" value="Single_hybrid_motif"/>
</dbReference>
<sequence length="138" mass="14235">MSAAFAGDRFTVTLDGVRTEYLVAAQPSGGIGQLWLSGAGRSYLVEEVREAPVRPDDEHSGDAELLSPMPGSVVAVGVENGSAVTAGTTVVTVEAMKMEHALTAPTDGVAELLVAVGDQVKVGQLLARITAATQENEQ</sequence>
<dbReference type="GO" id="GO:0004075">
    <property type="term" value="F:biotin carboxylase activity"/>
    <property type="evidence" value="ECO:0007669"/>
    <property type="project" value="UniProtKB-EC"/>
</dbReference>
<dbReference type="AlphaFoldDB" id="A0A0U1E091"/>
<dbReference type="SUPFAM" id="SSF51230">
    <property type="entry name" value="Single hybrid motif"/>
    <property type="match status" value="1"/>
</dbReference>
<organism evidence="5 6">
    <name type="scientific">Mycolicibacterium conceptionense</name>
    <dbReference type="NCBI Taxonomy" id="451644"/>
    <lineage>
        <taxon>Bacteria</taxon>
        <taxon>Bacillati</taxon>
        <taxon>Actinomycetota</taxon>
        <taxon>Actinomycetes</taxon>
        <taxon>Mycobacteriales</taxon>
        <taxon>Mycobacteriaceae</taxon>
        <taxon>Mycolicibacterium</taxon>
    </lineage>
</organism>
<dbReference type="EC" id="6.3.4.14" evidence="1"/>
<dbReference type="CDD" id="cd06850">
    <property type="entry name" value="biotinyl_domain"/>
    <property type="match status" value="1"/>
</dbReference>
<protein>
    <recommendedName>
        <fullName evidence="1">biotin carboxylase</fullName>
        <ecNumber evidence="1">6.3.4.14</ecNumber>
    </recommendedName>
</protein>
<dbReference type="PANTHER" id="PTHR45266:SF3">
    <property type="entry name" value="OXALOACETATE DECARBOXYLASE ALPHA CHAIN"/>
    <property type="match status" value="1"/>
</dbReference>
<evidence type="ECO:0000256" key="1">
    <source>
        <dbReference type="ARBA" id="ARBA00013263"/>
    </source>
</evidence>
<keyword evidence="2" id="KW-0092">Biotin</keyword>
<evidence type="ECO:0000256" key="2">
    <source>
        <dbReference type="ARBA" id="ARBA00023267"/>
    </source>
</evidence>
<dbReference type="PROSITE" id="PS00188">
    <property type="entry name" value="BIOTIN"/>
    <property type="match status" value="1"/>
</dbReference>
<dbReference type="InterPro" id="IPR000089">
    <property type="entry name" value="Biotin_lipoyl"/>
</dbReference>
<name>A0A0U1E091_9MYCO</name>
<dbReference type="PROSITE" id="PS50968">
    <property type="entry name" value="BIOTINYL_LIPOYL"/>
    <property type="match status" value="1"/>
</dbReference>
<dbReference type="Proteomes" id="UP000182227">
    <property type="component" value="Unassembled WGS sequence"/>
</dbReference>
<dbReference type="Pfam" id="PF00364">
    <property type="entry name" value="Biotin_lipoyl"/>
    <property type="match status" value="1"/>
</dbReference>
<dbReference type="EMBL" id="CTEF01000007">
    <property type="protein sequence ID" value="CQD24341.1"/>
    <property type="molecule type" value="Genomic_DNA"/>
</dbReference>
<reference evidence="5 6" key="1">
    <citation type="submission" date="2015-03" db="EMBL/GenBank/DDBJ databases">
        <authorList>
            <person name="Murphy D."/>
        </authorList>
    </citation>
    <scope>NUCLEOTIDE SEQUENCE [LARGE SCALE GENOMIC DNA]</scope>
    <source>
        <strain evidence="5 6">D16</strain>
    </source>
</reference>
<dbReference type="FunFam" id="2.40.50.100:FF:000003">
    <property type="entry name" value="Acetyl-CoA carboxylase biotin carboxyl carrier protein"/>
    <property type="match status" value="1"/>
</dbReference>
<evidence type="ECO:0000313" key="5">
    <source>
        <dbReference type="EMBL" id="CQD24341.1"/>
    </source>
</evidence>
<dbReference type="InterPro" id="IPR001882">
    <property type="entry name" value="Biotin_BS"/>
</dbReference>
<feature type="domain" description="Lipoyl-binding" evidence="4">
    <location>
        <begin position="54"/>
        <end position="130"/>
    </location>
</feature>
<gene>
    <name evidence="5" type="ORF">BN970_06389</name>
</gene>
<evidence type="ECO:0000256" key="3">
    <source>
        <dbReference type="ARBA" id="ARBA00048501"/>
    </source>
</evidence>
<evidence type="ECO:0000313" key="6">
    <source>
        <dbReference type="Proteomes" id="UP000182227"/>
    </source>
</evidence>
<dbReference type="InterPro" id="IPR050709">
    <property type="entry name" value="Biotin_Carboxyl_Carrier/Decarb"/>
</dbReference>
<dbReference type="PANTHER" id="PTHR45266">
    <property type="entry name" value="OXALOACETATE DECARBOXYLASE ALPHA CHAIN"/>
    <property type="match status" value="1"/>
</dbReference>
<dbReference type="Gene3D" id="2.40.50.100">
    <property type="match status" value="1"/>
</dbReference>
<comment type="catalytic activity">
    <reaction evidence="3">
        <text>N(6)-biotinyl-L-lysyl-[protein] + hydrogencarbonate + ATP = N(6)-carboxybiotinyl-L-lysyl-[protein] + ADP + phosphate + H(+)</text>
        <dbReference type="Rhea" id="RHEA:13501"/>
        <dbReference type="Rhea" id="RHEA-COMP:10505"/>
        <dbReference type="Rhea" id="RHEA-COMP:10506"/>
        <dbReference type="ChEBI" id="CHEBI:15378"/>
        <dbReference type="ChEBI" id="CHEBI:17544"/>
        <dbReference type="ChEBI" id="CHEBI:30616"/>
        <dbReference type="ChEBI" id="CHEBI:43474"/>
        <dbReference type="ChEBI" id="CHEBI:83144"/>
        <dbReference type="ChEBI" id="CHEBI:83145"/>
        <dbReference type="ChEBI" id="CHEBI:456216"/>
        <dbReference type="EC" id="6.3.4.14"/>
    </reaction>
    <physiologicalReaction direction="left-to-right" evidence="3">
        <dbReference type="Rhea" id="RHEA:13502"/>
    </physiologicalReaction>
</comment>
<evidence type="ECO:0000259" key="4">
    <source>
        <dbReference type="PROSITE" id="PS50968"/>
    </source>
</evidence>